<keyword evidence="3" id="KW-1185">Reference proteome</keyword>
<dbReference type="PANTHER" id="PTHR36341">
    <property type="entry name" value="DUF2996 FAMILY PROTEIN"/>
    <property type="match status" value="1"/>
</dbReference>
<dbReference type="Proteomes" id="UP001304461">
    <property type="component" value="Unassembled WGS sequence"/>
</dbReference>
<organism evidence="2 3">
    <name type="scientific">Cyanobium gracile UHCC 0139</name>
    <dbReference type="NCBI Taxonomy" id="3110308"/>
    <lineage>
        <taxon>Bacteria</taxon>
        <taxon>Bacillati</taxon>
        <taxon>Cyanobacteriota</taxon>
        <taxon>Cyanophyceae</taxon>
        <taxon>Synechococcales</taxon>
        <taxon>Prochlorococcaceae</taxon>
        <taxon>Cyanobium</taxon>
    </lineage>
</organism>
<dbReference type="EMBL" id="JAYGHX010000002">
    <property type="protein sequence ID" value="MEA5390726.1"/>
    <property type="molecule type" value="Genomic_DNA"/>
</dbReference>
<feature type="region of interest" description="Disordered" evidence="1">
    <location>
        <begin position="1"/>
        <end position="37"/>
    </location>
</feature>
<dbReference type="Pfam" id="PF11210">
    <property type="entry name" value="DUF2996"/>
    <property type="match status" value="1"/>
</dbReference>
<dbReference type="PANTHER" id="PTHR36341:SF3">
    <property type="entry name" value="DUF2996 FAMILY PROTEIN"/>
    <property type="match status" value="1"/>
</dbReference>
<protein>
    <submittedName>
        <fullName evidence="2">DUF2996 domain-containing protein</fullName>
    </submittedName>
</protein>
<gene>
    <name evidence="2" type="ORF">VB738_05555</name>
</gene>
<accession>A0ABU5RSK5</accession>
<comment type="caution">
    <text evidence="2">The sequence shown here is derived from an EMBL/GenBank/DDBJ whole genome shotgun (WGS) entry which is preliminary data.</text>
</comment>
<dbReference type="RefSeq" id="WP_323304795.1">
    <property type="nucleotide sequence ID" value="NZ_JAYGHX010000002.1"/>
</dbReference>
<proteinExistence type="predicted"/>
<sequence>MTETPSNTPDPVATTPEAKPSPPAPAAAKAKPPAPEDKPFEVFVPELLLPALVKEIEAYGGPAPELVFEQGAMPVVGADCWMVRGRLPGERRFWLCFTRPDISSAKTIALTEGAGSPSLLESFLIDEKKMTLQLLVSRVVQRLNGQKWLGPN</sequence>
<evidence type="ECO:0000313" key="2">
    <source>
        <dbReference type="EMBL" id="MEA5390726.1"/>
    </source>
</evidence>
<reference evidence="2 3" key="1">
    <citation type="submission" date="2023-12" db="EMBL/GenBank/DDBJ databases">
        <title>Baltic Sea Cyanobacteria.</title>
        <authorList>
            <person name="Delbaje E."/>
            <person name="Fewer D.P."/>
            <person name="Shishido T.K."/>
        </authorList>
    </citation>
    <scope>NUCLEOTIDE SEQUENCE [LARGE SCALE GENOMIC DNA]</scope>
    <source>
        <strain evidence="2 3">UHCC 0139</strain>
    </source>
</reference>
<dbReference type="InterPro" id="IPR021374">
    <property type="entry name" value="DUF2996"/>
</dbReference>
<evidence type="ECO:0000256" key="1">
    <source>
        <dbReference type="SAM" id="MobiDB-lite"/>
    </source>
</evidence>
<name>A0ABU5RSK5_9CYAN</name>
<evidence type="ECO:0000313" key="3">
    <source>
        <dbReference type="Proteomes" id="UP001304461"/>
    </source>
</evidence>